<keyword evidence="1" id="KW-1185">Reference proteome</keyword>
<accession>A0A1I7WLV2</accession>
<evidence type="ECO:0000313" key="2">
    <source>
        <dbReference type="WBParaSite" id="Hba_06043"/>
    </source>
</evidence>
<protein>
    <submittedName>
        <fullName evidence="2">ANAPC4_WD40 domain-containing protein</fullName>
    </submittedName>
</protein>
<dbReference type="Proteomes" id="UP000095283">
    <property type="component" value="Unplaced"/>
</dbReference>
<name>A0A1I7WLV2_HETBA</name>
<sequence>MDLRVELSSDRILNARWKVKTKESTFLGVRWDPDTDHLLFFVSSITMKSTTKIILLQQISPVFDLLGLI</sequence>
<proteinExistence type="predicted"/>
<evidence type="ECO:0000313" key="1">
    <source>
        <dbReference type="Proteomes" id="UP000095283"/>
    </source>
</evidence>
<reference evidence="2" key="1">
    <citation type="submission" date="2016-11" db="UniProtKB">
        <authorList>
            <consortium name="WormBaseParasite"/>
        </authorList>
    </citation>
    <scope>IDENTIFICATION</scope>
</reference>
<dbReference type="WBParaSite" id="Hba_06043">
    <property type="protein sequence ID" value="Hba_06043"/>
    <property type="gene ID" value="Hba_06043"/>
</dbReference>
<dbReference type="AlphaFoldDB" id="A0A1I7WLV2"/>
<organism evidence="1 2">
    <name type="scientific">Heterorhabditis bacteriophora</name>
    <name type="common">Entomopathogenic nematode worm</name>
    <dbReference type="NCBI Taxonomy" id="37862"/>
    <lineage>
        <taxon>Eukaryota</taxon>
        <taxon>Metazoa</taxon>
        <taxon>Ecdysozoa</taxon>
        <taxon>Nematoda</taxon>
        <taxon>Chromadorea</taxon>
        <taxon>Rhabditida</taxon>
        <taxon>Rhabditina</taxon>
        <taxon>Rhabditomorpha</taxon>
        <taxon>Strongyloidea</taxon>
        <taxon>Heterorhabditidae</taxon>
        <taxon>Heterorhabditis</taxon>
    </lineage>
</organism>